<dbReference type="InterPro" id="IPR010084">
    <property type="entry name" value="FabZ"/>
</dbReference>
<dbReference type="InterPro" id="IPR013114">
    <property type="entry name" value="FabA_FabZ"/>
</dbReference>
<dbReference type="EC" id="4.2.1.59" evidence="8"/>
<dbReference type="HAMAP" id="MF_00406">
    <property type="entry name" value="FabZ"/>
    <property type="match status" value="1"/>
</dbReference>
<reference evidence="9 10" key="1">
    <citation type="submission" date="2019-10" db="EMBL/GenBank/DDBJ databases">
        <title>A soil myxobacterium in the family Polyangiaceae.</title>
        <authorList>
            <person name="Li Y."/>
            <person name="Wang J."/>
        </authorList>
    </citation>
    <scope>NUCLEOTIDE SEQUENCE [LARGE SCALE GENOMIC DNA]</scope>
    <source>
        <strain evidence="9 10">DSM 14734</strain>
    </source>
</reference>
<dbReference type="Gene3D" id="3.10.129.10">
    <property type="entry name" value="Hotdog Thioesterase"/>
    <property type="match status" value="1"/>
</dbReference>
<dbReference type="GO" id="GO:0005737">
    <property type="term" value="C:cytoplasm"/>
    <property type="evidence" value="ECO:0007669"/>
    <property type="project" value="UniProtKB-SubCell"/>
</dbReference>
<evidence type="ECO:0000313" key="10">
    <source>
        <dbReference type="Proteomes" id="UP000440224"/>
    </source>
</evidence>
<comment type="subcellular location">
    <subcellularLocation>
        <location evidence="1 8">Cytoplasm</location>
    </subcellularLocation>
</comment>
<evidence type="ECO:0000256" key="7">
    <source>
        <dbReference type="ARBA" id="ARBA00025049"/>
    </source>
</evidence>
<accession>A0A6N7PID0</accession>
<dbReference type="GO" id="GO:0006633">
    <property type="term" value="P:fatty acid biosynthetic process"/>
    <property type="evidence" value="ECO:0007669"/>
    <property type="project" value="UniProtKB-UniRule"/>
</dbReference>
<dbReference type="GO" id="GO:0009245">
    <property type="term" value="P:lipid A biosynthetic process"/>
    <property type="evidence" value="ECO:0007669"/>
    <property type="project" value="UniProtKB-UniRule"/>
</dbReference>
<evidence type="ECO:0000256" key="8">
    <source>
        <dbReference type="HAMAP-Rule" id="MF_00406"/>
    </source>
</evidence>
<dbReference type="EMBL" id="WJIE01000002">
    <property type="protein sequence ID" value="MRG91843.1"/>
    <property type="molecule type" value="Genomic_DNA"/>
</dbReference>
<evidence type="ECO:0000256" key="4">
    <source>
        <dbReference type="ARBA" id="ARBA00022556"/>
    </source>
</evidence>
<dbReference type="InterPro" id="IPR029069">
    <property type="entry name" value="HotDog_dom_sf"/>
</dbReference>
<evidence type="ECO:0000256" key="1">
    <source>
        <dbReference type="ARBA" id="ARBA00004496"/>
    </source>
</evidence>
<keyword evidence="4 8" id="KW-0441">Lipid A biosynthesis</keyword>
<dbReference type="NCBIfam" id="NF000582">
    <property type="entry name" value="PRK00006.1"/>
    <property type="match status" value="1"/>
</dbReference>
<dbReference type="Pfam" id="PF07977">
    <property type="entry name" value="FabA"/>
    <property type="match status" value="1"/>
</dbReference>
<name>A0A6N7PID0_9BACT</name>
<keyword evidence="10" id="KW-1185">Reference proteome</keyword>
<evidence type="ECO:0000313" key="9">
    <source>
        <dbReference type="EMBL" id="MRG91843.1"/>
    </source>
</evidence>
<evidence type="ECO:0000256" key="6">
    <source>
        <dbReference type="ARBA" id="ARBA00023239"/>
    </source>
</evidence>
<dbReference type="GO" id="GO:0019171">
    <property type="term" value="F:(3R)-hydroxyacyl-[acyl-carrier-protein] dehydratase activity"/>
    <property type="evidence" value="ECO:0007669"/>
    <property type="project" value="UniProtKB-EC"/>
</dbReference>
<feature type="active site" evidence="8">
    <location>
        <position position="57"/>
    </location>
</feature>
<dbReference type="AlphaFoldDB" id="A0A6N7PID0"/>
<comment type="caution">
    <text evidence="9">The sequence shown here is derived from an EMBL/GenBank/DDBJ whole genome shotgun (WGS) entry which is preliminary data.</text>
</comment>
<sequence>MTETTGVKLPIEVREILTILPHRYPLVMVDRVTELVPGERIAGHKCVAYNEPWFQGHFPAHPIMPGVLIIESMVQIGGLLAHASDPAPGPQPKVVLFLGIDKARFRRPVVPGDRLDLSATALQRRGPVWKLRGEARVDGNLCAEAEMLAQVADRSP</sequence>
<dbReference type="CDD" id="cd01288">
    <property type="entry name" value="FabZ"/>
    <property type="match status" value="1"/>
</dbReference>
<evidence type="ECO:0000256" key="3">
    <source>
        <dbReference type="ARBA" id="ARBA00022516"/>
    </source>
</evidence>
<dbReference type="OrthoDB" id="9772788at2"/>
<dbReference type="PANTHER" id="PTHR30272">
    <property type="entry name" value="3-HYDROXYACYL-[ACYL-CARRIER-PROTEIN] DEHYDRATASE"/>
    <property type="match status" value="1"/>
</dbReference>
<dbReference type="FunFam" id="3.10.129.10:FF:000001">
    <property type="entry name" value="3-hydroxyacyl-[acyl-carrier-protein] dehydratase FabZ"/>
    <property type="match status" value="1"/>
</dbReference>
<keyword evidence="2 8" id="KW-0963">Cytoplasm</keyword>
<dbReference type="NCBIfam" id="TIGR01750">
    <property type="entry name" value="fabZ"/>
    <property type="match status" value="1"/>
</dbReference>
<organism evidence="9 10">
    <name type="scientific">Polyangium spumosum</name>
    <dbReference type="NCBI Taxonomy" id="889282"/>
    <lineage>
        <taxon>Bacteria</taxon>
        <taxon>Pseudomonadati</taxon>
        <taxon>Myxococcota</taxon>
        <taxon>Polyangia</taxon>
        <taxon>Polyangiales</taxon>
        <taxon>Polyangiaceae</taxon>
        <taxon>Polyangium</taxon>
    </lineage>
</organism>
<keyword evidence="3 8" id="KW-0444">Lipid biosynthesis</keyword>
<dbReference type="GO" id="GO:0016020">
    <property type="term" value="C:membrane"/>
    <property type="evidence" value="ECO:0007669"/>
    <property type="project" value="GOC"/>
</dbReference>
<gene>
    <name evidence="8 9" type="primary">fabZ</name>
    <name evidence="9" type="ORF">GF068_07880</name>
</gene>
<evidence type="ECO:0000256" key="2">
    <source>
        <dbReference type="ARBA" id="ARBA00022490"/>
    </source>
</evidence>
<dbReference type="SUPFAM" id="SSF54637">
    <property type="entry name" value="Thioesterase/thiol ester dehydrase-isomerase"/>
    <property type="match status" value="1"/>
</dbReference>
<keyword evidence="5 8" id="KW-0443">Lipid metabolism</keyword>
<dbReference type="Proteomes" id="UP000440224">
    <property type="component" value="Unassembled WGS sequence"/>
</dbReference>
<proteinExistence type="inferred from homology"/>
<comment type="function">
    <text evidence="7 8">Involved in unsaturated fatty acids biosynthesis. Catalyzes the dehydration of short chain beta-hydroxyacyl-ACPs and long chain saturated and unsaturated beta-hydroxyacyl-ACPs.</text>
</comment>
<keyword evidence="6 8" id="KW-0456">Lyase</keyword>
<dbReference type="PANTHER" id="PTHR30272:SF1">
    <property type="entry name" value="3-HYDROXYACYL-[ACYL-CARRIER-PROTEIN] DEHYDRATASE"/>
    <property type="match status" value="1"/>
</dbReference>
<comment type="catalytic activity">
    <reaction evidence="8">
        <text>a (3R)-hydroxyacyl-[ACP] = a (2E)-enoyl-[ACP] + H2O</text>
        <dbReference type="Rhea" id="RHEA:13097"/>
        <dbReference type="Rhea" id="RHEA-COMP:9925"/>
        <dbReference type="Rhea" id="RHEA-COMP:9945"/>
        <dbReference type="ChEBI" id="CHEBI:15377"/>
        <dbReference type="ChEBI" id="CHEBI:78784"/>
        <dbReference type="ChEBI" id="CHEBI:78827"/>
        <dbReference type="EC" id="4.2.1.59"/>
    </reaction>
</comment>
<dbReference type="RefSeq" id="WP_153818706.1">
    <property type="nucleotide sequence ID" value="NZ_WJIE01000002.1"/>
</dbReference>
<evidence type="ECO:0000256" key="5">
    <source>
        <dbReference type="ARBA" id="ARBA00023098"/>
    </source>
</evidence>
<comment type="similarity">
    <text evidence="8">Belongs to the thioester dehydratase family. FabZ subfamily.</text>
</comment>
<protein>
    <recommendedName>
        <fullName evidence="8">3-hydroxyacyl-[acyl-carrier-protein] dehydratase FabZ</fullName>
        <ecNumber evidence="8">4.2.1.59</ecNumber>
    </recommendedName>
    <alternativeName>
        <fullName evidence="8">(3R)-hydroxymyristoyl-[acyl-carrier-protein] dehydratase</fullName>
        <shortName evidence="8">(3R)-hydroxymyristoyl-ACP dehydrase</shortName>
    </alternativeName>
    <alternativeName>
        <fullName evidence="8">Beta-hydroxyacyl-ACP dehydratase</fullName>
    </alternativeName>
</protein>